<dbReference type="InterPro" id="IPR005346">
    <property type="entry name" value="RnfH"/>
</dbReference>
<dbReference type="STRING" id="1907941.BKE30_08920"/>
<comment type="similarity">
    <text evidence="1 2">Belongs to the UPF0125 (RnfH) family.</text>
</comment>
<protein>
    <recommendedName>
        <fullName evidence="2">UPF0125 protein BKE30_08920</fullName>
    </recommendedName>
</protein>
<dbReference type="EMBL" id="MLCN01000023">
    <property type="protein sequence ID" value="ONG39477.1"/>
    <property type="molecule type" value="Genomic_DNA"/>
</dbReference>
<evidence type="ECO:0000313" key="4">
    <source>
        <dbReference type="Proteomes" id="UP000192132"/>
    </source>
</evidence>
<dbReference type="InterPro" id="IPR016155">
    <property type="entry name" value="Mopterin_synth/thiamin_S_b"/>
</dbReference>
<proteinExistence type="inferred from homology"/>
<keyword evidence="4" id="KW-1185">Reference proteome</keyword>
<accession>A0A1S8CTH2</accession>
<dbReference type="OrthoDB" id="9796575at2"/>
<organism evidence="3 4">
    <name type="scientific">Alkanindiges hydrocarboniclasticus</name>
    <dbReference type="NCBI Taxonomy" id="1907941"/>
    <lineage>
        <taxon>Bacteria</taxon>
        <taxon>Pseudomonadati</taxon>
        <taxon>Pseudomonadota</taxon>
        <taxon>Gammaproteobacteria</taxon>
        <taxon>Moraxellales</taxon>
        <taxon>Moraxellaceae</taxon>
        <taxon>Alkanindiges</taxon>
    </lineage>
</organism>
<dbReference type="Proteomes" id="UP000192132">
    <property type="component" value="Unassembled WGS sequence"/>
</dbReference>
<dbReference type="RefSeq" id="WP_076878268.1">
    <property type="nucleotide sequence ID" value="NZ_MLCN01000023.1"/>
</dbReference>
<evidence type="ECO:0000256" key="1">
    <source>
        <dbReference type="ARBA" id="ARBA00010645"/>
    </source>
</evidence>
<dbReference type="PANTHER" id="PTHR37483:SF1">
    <property type="entry name" value="UPF0125 PROTEIN RATB"/>
    <property type="match status" value="1"/>
</dbReference>
<name>A0A1S8CTH2_9GAMM</name>
<reference evidence="3 4" key="1">
    <citation type="submission" date="2016-10" db="EMBL/GenBank/DDBJ databases">
        <title>Draft Genome sequence of Alkanindiges sp. strain H1.</title>
        <authorList>
            <person name="Subhash Y."/>
            <person name="Lee S."/>
        </authorList>
    </citation>
    <scope>NUCLEOTIDE SEQUENCE [LARGE SCALE GENOMIC DNA]</scope>
    <source>
        <strain evidence="3 4">H1</strain>
    </source>
</reference>
<evidence type="ECO:0000313" key="3">
    <source>
        <dbReference type="EMBL" id="ONG39477.1"/>
    </source>
</evidence>
<evidence type="ECO:0000256" key="2">
    <source>
        <dbReference type="HAMAP-Rule" id="MF_00460"/>
    </source>
</evidence>
<sequence length="112" mass="12380">MAEQLTAEKTPVEKKTVQVAYVDATGQYLVNIEWQASLTAMQALAQSGLLAKLPAGQPLAVGIFGVRVDQPEQYLLQAGDRLEIYRPLTRDPMAVRRKRAAAHPVGRLKRKL</sequence>
<dbReference type="SUPFAM" id="SSF54285">
    <property type="entry name" value="MoaD/ThiS"/>
    <property type="match status" value="1"/>
</dbReference>
<gene>
    <name evidence="3" type="ORF">BKE30_08920</name>
</gene>
<dbReference type="AlphaFoldDB" id="A0A1S8CTH2"/>
<dbReference type="Pfam" id="PF03658">
    <property type="entry name" value="Ub-RnfH"/>
    <property type="match status" value="1"/>
</dbReference>
<comment type="caution">
    <text evidence="3">The sequence shown here is derived from an EMBL/GenBank/DDBJ whole genome shotgun (WGS) entry which is preliminary data.</text>
</comment>
<dbReference type="HAMAP" id="MF_00460">
    <property type="entry name" value="UPF0125_RnfH"/>
    <property type="match status" value="1"/>
</dbReference>
<dbReference type="Gene3D" id="3.10.20.280">
    <property type="entry name" value="RnfH-like"/>
    <property type="match status" value="1"/>
</dbReference>
<dbReference type="PANTHER" id="PTHR37483">
    <property type="entry name" value="UPF0125 PROTEIN RATB"/>
    <property type="match status" value="1"/>
</dbReference>
<dbReference type="InterPro" id="IPR037021">
    <property type="entry name" value="RnfH_sf"/>
</dbReference>